<dbReference type="InterPro" id="IPR013154">
    <property type="entry name" value="ADH-like_N"/>
</dbReference>
<protein>
    <submittedName>
        <fullName evidence="4">Unannotated protein</fullName>
    </submittedName>
</protein>
<dbReference type="SUPFAM" id="SSF50129">
    <property type="entry name" value="GroES-like"/>
    <property type="match status" value="1"/>
</dbReference>
<name>A0A6J6MQU0_9ZZZZ</name>
<sequence length="316" mass="32826">MKAIQITKFGGPEVMQLTELPDPIAGAGEEILDVTAIGINYADTHQTEDSYLAKQTLPLIPGIEVVGTTAGGKRVLSFVGQGGYASKVAVASATLIPIPDGVSDGAALAMAVQGTTAFHIIKTVGHFKKGESVVVHAGAGGVGSIAIQLAKFWGAFVIAVTSSDEKKKLCIELGADAVVDAKAENLKGALIAANNGKPVDLILEMVGGKTFDQSLEALAPFGRLVFYGMASRQAPQSVHPGSLMHGSRTISGFWLMNCFGKKELLVDVLIELFGLIVGGKLKPHVGGTYPLSAAADAHRAMLSRATTGKIVLDPKR</sequence>
<keyword evidence="1" id="KW-0521">NADP</keyword>
<dbReference type="InterPro" id="IPR020843">
    <property type="entry name" value="ER"/>
</dbReference>
<dbReference type="EMBL" id="CAEZWY010000107">
    <property type="protein sequence ID" value="CAB4675929.1"/>
    <property type="molecule type" value="Genomic_DNA"/>
</dbReference>
<accession>A0A6J6MQU0</accession>
<dbReference type="PANTHER" id="PTHR48106">
    <property type="entry name" value="QUINONE OXIDOREDUCTASE PIG3-RELATED"/>
    <property type="match status" value="1"/>
</dbReference>
<dbReference type="GO" id="GO:0070402">
    <property type="term" value="F:NADPH binding"/>
    <property type="evidence" value="ECO:0007669"/>
    <property type="project" value="TreeGrafter"/>
</dbReference>
<feature type="domain" description="Enoyl reductase (ER)" evidence="3">
    <location>
        <begin position="10"/>
        <end position="312"/>
    </location>
</feature>
<evidence type="ECO:0000313" key="4">
    <source>
        <dbReference type="EMBL" id="CAB4675929.1"/>
    </source>
</evidence>
<evidence type="ECO:0000256" key="1">
    <source>
        <dbReference type="ARBA" id="ARBA00022857"/>
    </source>
</evidence>
<dbReference type="SMART" id="SM00829">
    <property type="entry name" value="PKS_ER"/>
    <property type="match status" value="1"/>
</dbReference>
<dbReference type="Pfam" id="PF08240">
    <property type="entry name" value="ADH_N"/>
    <property type="match status" value="1"/>
</dbReference>
<dbReference type="SUPFAM" id="SSF51735">
    <property type="entry name" value="NAD(P)-binding Rossmann-fold domains"/>
    <property type="match status" value="1"/>
</dbReference>
<organism evidence="4">
    <name type="scientific">freshwater metagenome</name>
    <dbReference type="NCBI Taxonomy" id="449393"/>
    <lineage>
        <taxon>unclassified sequences</taxon>
        <taxon>metagenomes</taxon>
        <taxon>ecological metagenomes</taxon>
    </lineage>
</organism>
<dbReference type="Gene3D" id="3.90.180.10">
    <property type="entry name" value="Medium-chain alcohol dehydrogenases, catalytic domain"/>
    <property type="match status" value="1"/>
</dbReference>
<dbReference type="Pfam" id="PF00107">
    <property type="entry name" value="ADH_zinc_N"/>
    <property type="match status" value="1"/>
</dbReference>
<dbReference type="InterPro" id="IPR036291">
    <property type="entry name" value="NAD(P)-bd_dom_sf"/>
</dbReference>
<keyword evidence="2" id="KW-0560">Oxidoreductase</keyword>
<dbReference type="InterPro" id="IPR013149">
    <property type="entry name" value="ADH-like_C"/>
</dbReference>
<dbReference type="AlphaFoldDB" id="A0A6J6MQU0"/>
<proteinExistence type="predicted"/>
<dbReference type="Gene3D" id="3.40.50.720">
    <property type="entry name" value="NAD(P)-binding Rossmann-like Domain"/>
    <property type="match status" value="1"/>
</dbReference>
<dbReference type="InterPro" id="IPR011032">
    <property type="entry name" value="GroES-like_sf"/>
</dbReference>
<evidence type="ECO:0000259" key="3">
    <source>
        <dbReference type="SMART" id="SM00829"/>
    </source>
</evidence>
<gene>
    <name evidence="4" type="ORF">UFOPK2312_00856</name>
</gene>
<reference evidence="4" key="1">
    <citation type="submission" date="2020-05" db="EMBL/GenBank/DDBJ databases">
        <authorList>
            <person name="Chiriac C."/>
            <person name="Salcher M."/>
            <person name="Ghai R."/>
            <person name="Kavagutti S V."/>
        </authorList>
    </citation>
    <scope>NUCLEOTIDE SEQUENCE</scope>
</reference>
<evidence type="ECO:0000256" key="2">
    <source>
        <dbReference type="ARBA" id="ARBA00023002"/>
    </source>
</evidence>
<dbReference type="GO" id="GO:0016651">
    <property type="term" value="F:oxidoreductase activity, acting on NAD(P)H"/>
    <property type="evidence" value="ECO:0007669"/>
    <property type="project" value="TreeGrafter"/>
</dbReference>